<dbReference type="Proteomes" id="UP000325302">
    <property type="component" value="Unassembled WGS sequence"/>
</dbReference>
<keyword evidence="1" id="KW-1133">Transmembrane helix</keyword>
<name>A0A5A9W628_9GAMM</name>
<dbReference type="PANTHER" id="PTHR34290">
    <property type="entry name" value="SI:CH73-390P7.2"/>
    <property type="match status" value="1"/>
</dbReference>
<keyword evidence="1" id="KW-0812">Transmembrane</keyword>
<evidence type="ECO:0000313" key="2">
    <source>
        <dbReference type="EMBL" id="KAA0875645.1"/>
    </source>
</evidence>
<keyword evidence="1" id="KW-0472">Membrane</keyword>
<dbReference type="InterPro" id="IPR044691">
    <property type="entry name" value="DCC1_Trx"/>
</dbReference>
<evidence type="ECO:0000256" key="1">
    <source>
        <dbReference type="SAM" id="Phobius"/>
    </source>
</evidence>
<reference evidence="2 3" key="1">
    <citation type="submission" date="2019-03" db="EMBL/GenBank/DDBJ databases">
        <title>Nitrincola sp. nov. isolated from an Indian soda lake.</title>
        <authorList>
            <person name="Joshi A."/>
            <person name="Thite S.V."/>
            <person name="Joseph N."/>
            <person name="Dhotre D."/>
            <person name="Moorthy M."/>
            <person name="Shouche Y.S."/>
        </authorList>
    </citation>
    <scope>NUCLEOTIDE SEQUENCE [LARGE SCALE GENOMIC DNA]</scope>
    <source>
        <strain evidence="2 3">MEB193</strain>
    </source>
</reference>
<dbReference type="Pfam" id="PF04134">
    <property type="entry name" value="DCC1-like"/>
    <property type="match status" value="1"/>
</dbReference>
<dbReference type="PANTHER" id="PTHR34290:SF2">
    <property type="entry name" value="OS04G0668800 PROTEIN"/>
    <property type="match status" value="1"/>
</dbReference>
<comment type="caution">
    <text evidence="2">The sequence shown here is derived from an EMBL/GenBank/DDBJ whole genome shotgun (WGS) entry which is preliminary data.</text>
</comment>
<dbReference type="OrthoDB" id="5294764at2"/>
<gene>
    <name evidence="2" type="ORF">E1H14_02815</name>
</gene>
<organism evidence="2 3">
    <name type="scientific">Nitrincola tapanii</name>
    <dbReference type="NCBI Taxonomy" id="1708751"/>
    <lineage>
        <taxon>Bacteria</taxon>
        <taxon>Pseudomonadati</taxon>
        <taxon>Pseudomonadota</taxon>
        <taxon>Gammaproteobacteria</taxon>
        <taxon>Oceanospirillales</taxon>
        <taxon>Oceanospirillaceae</taxon>
        <taxon>Nitrincola</taxon>
    </lineage>
</organism>
<dbReference type="InterPro" id="IPR007263">
    <property type="entry name" value="DCC1-like"/>
</dbReference>
<evidence type="ECO:0000313" key="3">
    <source>
        <dbReference type="Proteomes" id="UP000325302"/>
    </source>
</evidence>
<feature type="transmembrane region" description="Helical" evidence="1">
    <location>
        <begin position="75"/>
        <end position="98"/>
    </location>
</feature>
<dbReference type="GO" id="GO:0015035">
    <property type="term" value="F:protein-disulfide reductase activity"/>
    <property type="evidence" value="ECO:0007669"/>
    <property type="project" value="InterPro"/>
</dbReference>
<dbReference type="EMBL" id="SMRS01000002">
    <property type="protein sequence ID" value="KAA0875645.1"/>
    <property type="molecule type" value="Genomic_DNA"/>
</dbReference>
<protein>
    <submittedName>
        <fullName evidence="2">DUF393 domain-containing protein</fullName>
    </submittedName>
</protein>
<proteinExistence type="predicted"/>
<sequence length="123" mass="14362">MMSEPRYKLFYDGSCGLCQREIRHLRKRLVGQVALIDINQPGFYGWQGVSKEQMMQEIHLWNGQSFVKGLEATLVYWRLAGLGLIVALIRLPGVFWMANKAYRAWAAWRLQKSLRQSCPVRFK</sequence>
<keyword evidence="3" id="KW-1185">Reference proteome</keyword>
<accession>A0A5A9W628</accession>
<dbReference type="AlphaFoldDB" id="A0A5A9W628"/>